<dbReference type="EMBL" id="FQZO01000003">
    <property type="protein sequence ID" value="SHJ09714.1"/>
    <property type="molecule type" value="Genomic_DNA"/>
</dbReference>
<feature type="transmembrane region" description="Helical" evidence="1">
    <location>
        <begin position="12"/>
        <end position="30"/>
    </location>
</feature>
<dbReference type="SUPFAM" id="SSF58104">
    <property type="entry name" value="Methyl-accepting chemotaxis protein (MCP) signaling domain"/>
    <property type="match status" value="1"/>
</dbReference>
<name>A0A1M6GID0_9CLOT</name>
<protein>
    <submittedName>
        <fullName evidence="2">Uncharacterized protein YoxC, contains an MCP-like domain</fullName>
    </submittedName>
</protein>
<evidence type="ECO:0000256" key="1">
    <source>
        <dbReference type="SAM" id="Phobius"/>
    </source>
</evidence>
<keyword evidence="1" id="KW-0472">Membrane</keyword>
<dbReference type="AlphaFoldDB" id="A0A1M6GID0"/>
<dbReference type="Proteomes" id="UP000184080">
    <property type="component" value="Unassembled WGS sequence"/>
</dbReference>
<reference evidence="2 3" key="1">
    <citation type="submission" date="2016-11" db="EMBL/GenBank/DDBJ databases">
        <authorList>
            <person name="Jaros S."/>
            <person name="Januszkiewicz K."/>
            <person name="Wedrychowicz H."/>
        </authorList>
    </citation>
    <scope>NUCLEOTIDE SEQUENCE [LARGE SCALE GENOMIC DNA]</scope>
    <source>
        <strain evidence="2 3">DSM 21864</strain>
    </source>
</reference>
<gene>
    <name evidence="2" type="ORF">SAMN05444401_2129</name>
</gene>
<proteinExistence type="predicted"/>
<keyword evidence="1" id="KW-1133">Transmembrane helix</keyword>
<organism evidence="2 3">
    <name type="scientific">Clostridium amylolyticum</name>
    <dbReference type="NCBI Taxonomy" id="1121298"/>
    <lineage>
        <taxon>Bacteria</taxon>
        <taxon>Bacillati</taxon>
        <taxon>Bacillota</taxon>
        <taxon>Clostridia</taxon>
        <taxon>Eubacteriales</taxon>
        <taxon>Clostridiaceae</taxon>
        <taxon>Clostridium</taxon>
    </lineage>
</organism>
<accession>A0A1M6GID0</accession>
<evidence type="ECO:0000313" key="2">
    <source>
        <dbReference type="EMBL" id="SHJ09714.1"/>
    </source>
</evidence>
<keyword evidence="3" id="KW-1185">Reference proteome</keyword>
<evidence type="ECO:0000313" key="3">
    <source>
        <dbReference type="Proteomes" id="UP000184080"/>
    </source>
</evidence>
<dbReference type="RefSeq" id="WP_073006319.1">
    <property type="nucleotide sequence ID" value="NZ_FQZO01000003.1"/>
</dbReference>
<dbReference type="STRING" id="1121298.SAMN05444401_2129"/>
<sequence length="138" mass="14942">MDIMISLKDMFLILLFLLIAGVCVYLIVTLKNVTSTVKNLNKLIEANTENINSVVTTLPKIAKNVDKITEAVPQVVNNVNDIVLDVKGSVDTVTDTVDVVGAAVTKTAVDVTEKTELAAQYISIGTELVKNIVDIIRK</sequence>
<keyword evidence="1" id="KW-0812">Transmembrane</keyword>